<dbReference type="OrthoDB" id="2143914at2759"/>
<dbReference type="PANTHER" id="PTHR47206">
    <property type="entry name" value="HOMEODOMAIN-LIKE SUPERFAMILY PROTEIN"/>
    <property type="match status" value="1"/>
</dbReference>
<name>A0A5J4Z5Y0_PORPP</name>
<organism evidence="3 4">
    <name type="scientific">Porphyridium purpureum</name>
    <name type="common">Red alga</name>
    <name type="synonym">Porphyridium cruentum</name>
    <dbReference type="NCBI Taxonomy" id="35688"/>
    <lineage>
        <taxon>Eukaryota</taxon>
        <taxon>Rhodophyta</taxon>
        <taxon>Bangiophyceae</taxon>
        <taxon>Porphyridiales</taxon>
        <taxon>Porphyridiaceae</taxon>
        <taxon>Porphyridium</taxon>
    </lineage>
</organism>
<dbReference type="SUPFAM" id="SSF46689">
    <property type="entry name" value="Homeodomain-like"/>
    <property type="match status" value="1"/>
</dbReference>
<dbReference type="EMBL" id="VRMN01000001">
    <property type="protein sequence ID" value="KAA8498628.1"/>
    <property type="molecule type" value="Genomic_DNA"/>
</dbReference>
<proteinExistence type="predicted"/>
<dbReference type="Pfam" id="PF00249">
    <property type="entry name" value="Myb_DNA-binding"/>
    <property type="match status" value="1"/>
</dbReference>
<accession>A0A5J4Z5Y0</accession>
<gene>
    <name evidence="3" type="ORF">FVE85_6213</name>
</gene>
<feature type="domain" description="Myb-like" evidence="1">
    <location>
        <begin position="147"/>
        <end position="200"/>
    </location>
</feature>
<evidence type="ECO:0000259" key="2">
    <source>
        <dbReference type="PROSITE" id="PS51294"/>
    </source>
</evidence>
<protein>
    <submittedName>
        <fullName evidence="3">Transcription factor MYB34</fullName>
    </submittedName>
</protein>
<dbReference type="PANTHER" id="PTHR47206:SF1">
    <property type="entry name" value="HOMEODOMAIN-LIKE SUPERFAMILY PROTEIN"/>
    <property type="match status" value="1"/>
</dbReference>
<dbReference type="PROSITE" id="PS50090">
    <property type="entry name" value="MYB_LIKE"/>
    <property type="match status" value="1"/>
</dbReference>
<evidence type="ECO:0000313" key="3">
    <source>
        <dbReference type="EMBL" id="KAA8498628.1"/>
    </source>
</evidence>
<comment type="caution">
    <text evidence="3">The sequence shown here is derived from an EMBL/GenBank/DDBJ whole genome shotgun (WGS) entry which is preliminary data.</text>
</comment>
<dbReference type="AlphaFoldDB" id="A0A5J4Z5Y0"/>
<dbReference type="CDD" id="cd00167">
    <property type="entry name" value="SANT"/>
    <property type="match status" value="1"/>
</dbReference>
<dbReference type="SMART" id="SM00717">
    <property type="entry name" value="SANT"/>
    <property type="match status" value="2"/>
</dbReference>
<dbReference type="PROSITE" id="PS51294">
    <property type="entry name" value="HTH_MYB"/>
    <property type="match status" value="1"/>
</dbReference>
<dbReference type="Gene3D" id="1.10.10.60">
    <property type="entry name" value="Homeodomain-like"/>
    <property type="match status" value="1"/>
</dbReference>
<sequence>MYLMRFEDEAYAFSATAKGREAVREAQEVDSLQPVAPFCRDSNYSTASYKMSVDSILTMIAQDTKLHMERDRRMSLEYILNPLPHLLQQAPFLSSIPGAFTATGGLQQVRDNVEQHDDSCSDVTRRDAAIPLTAGRSSSSSSAIVESARRPHRRWTEKEDALLRRAIARHGARSWTTLAEEYFCGERTAKQLRARWSCYLARAGLERAEFTPEHDRIILQCANESMSATQTVRWTLIAVSLGPDANFNGQDIKLRYRKLMRRL</sequence>
<reference evidence="4" key="1">
    <citation type="journal article" date="2019" name="Nat. Commun.">
        <title>Expansion of phycobilisome linker gene families in mesophilic red algae.</title>
        <authorList>
            <person name="Lee J."/>
            <person name="Kim D."/>
            <person name="Bhattacharya D."/>
            <person name="Yoon H.S."/>
        </authorList>
    </citation>
    <scope>NUCLEOTIDE SEQUENCE [LARGE SCALE GENOMIC DNA]</scope>
    <source>
        <strain evidence="4">CCMP 1328</strain>
    </source>
</reference>
<feature type="domain" description="HTH myb-type" evidence="2">
    <location>
        <begin position="147"/>
        <end position="204"/>
    </location>
</feature>
<dbReference type="InterPro" id="IPR009057">
    <property type="entry name" value="Homeodomain-like_sf"/>
</dbReference>
<dbReference type="InterPro" id="IPR017930">
    <property type="entry name" value="Myb_dom"/>
</dbReference>
<keyword evidence="4" id="KW-1185">Reference proteome</keyword>
<dbReference type="InterPro" id="IPR001005">
    <property type="entry name" value="SANT/Myb"/>
</dbReference>
<dbReference type="Proteomes" id="UP000324585">
    <property type="component" value="Unassembled WGS sequence"/>
</dbReference>
<evidence type="ECO:0000313" key="4">
    <source>
        <dbReference type="Proteomes" id="UP000324585"/>
    </source>
</evidence>
<evidence type="ECO:0000259" key="1">
    <source>
        <dbReference type="PROSITE" id="PS50090"/>
    </source>
</evidence>